<reference evidence="1" key="1">
    <citation type="submission" date="2021-02" db="EMBL/GenBank/DDBJ databases">
        <authorList>
            <consortium name="DOE Joint Genome Institute"/>
            <person name="Ahrendt S."/>
            <person name="Looney B.P."/>
            <person name="Miyauchi S."/>
            <person name="Morin E."/>
            <person name="Drula E."/>
            <person name="Courty P.E."/>
            <person name="Chicoki N."/>
            <person name="Fauchery L."/>
            <person name="Kohler A."/>
            <person name="Kuo A."/>
            <person name="Labutti K."/>
            <person name="Pangilinan J."/>
            <person name="Lipzen A."/>
            <person name="Riley R."/>
            <person name="Andreopoulos W."/>
            <person name="He G."/>
            <person name="Johnson J."/>
            <person name="Barry K.W."/>
            <person name="Grigoriev I.V."/>
            <person name="Nagy L."/>
            <person name="Hibbett D."/>
            <person name="Henrissat B."/>
            <person name="Matheny P.B."/>
            <person name="Labbe J."/>
            <person name="Martin F."/>
        </authorList>
    </citation>
    <scope>NUCLEOTIDE SEQUENCE</scope>
    <source>
        <strain evidence="1">FP105234-sp</strain>
    </source>
</reference>
<sequence length="671" mass="70389">MTLATARVTRSSVLGKRAHSSHDDDASSSPSILADEPSFDEFVDSACASPDSPCAKRPRTSSTIIDGRGNKENIPPFRVDLITDSPRALRRTSTELTTPTRSRMTPRRHMSMSGIVQQPNTPAAAMSMMALQTPPTTPSSSIPLHSRVRALLRATCNSTADIAGRAEERATVLDFVTAFITSETSQPHPVLYISGSPGCGKTALVNAILSSLEVDMLQNEVNVAMVNCMALNGLDAVWDRLFEELGGSKKRGSKARTHELVEDLLSRRQSKCILILDEIDHVAASSQALITLFALAQTHSSVLRIIGIANTHTLTSSSAKLSLHGVSGVRTLHFSPYTSAQLLDILNTRLQSLSTPTLSSSECTAYSSADVAKFLPIPALTLLSKKIASQTGDVRALFEVLRGAIDRAVAQAFVDGAAPAAVTPTHILAALKAYSPASAIGPAAATPGASKPSGNSEIVAKIRNLGLHARLTLLALLLACKRVEAGLSASSASPAHPTPPRSPIKRSKSVSSGSSPLRRTASPPAQPSVDTTQLHTFYASIVAASFTAVSRSEFNDLAGVLETVGLVTLSSSSSTTSGAAKGRKLARTGSFGGGKNQVQTMMFAEGVRADEVLRGLGISSQTGAGADAADLREEQAAAIWTRELAKVQKEAKALNARSLDGAVGFDGAMED</sequence>
<name>A0ACB8RHC9_9AGAM</name>
<gene>
    <name evidence="1" type="ORF">FA95DRAFT_1598206</name>
</gene>
<keyword evidence="2" id="KW-1185">Reference proteome</keyword>
<accession>A0ACB8RHC9</accession>
<dbReference type="Proteomes" id="UP000814033">
    <property type="component" value="Unassembled WGS sequence"/>
</dbReference>
<proteinExistence type="predicted"/>
<keyword evidence="1" id="KW-0378">Hydrolase</keyword>
<organism evidence="1 2">
    <name type="scientific">Auriscalpium vulgare</name>
    <dbReference type="NCBI Taxonomy" id="40419"/>
    <lineage>
        <taxon>Eukaryota</taxon>
        <taxon>Fungi</taxon>
        <taxon>Dikarya</taxon>
        <taxon>Basidiomycota</taxon>
        <taxon>Agaricomycotina</taxon>
        <taxon>Agaricomycetes</taxon>
        <taxon>Russulales</taxon>
        <taxon>Auriscalpiaceae</taxon>
        <taxon>Auriscalpium</taxon>
    </lineage>
</organism>
<comment type="caution">
    <text evidence="1">The sequence shown here is derived from an EMBL/GenBank/DDBJ whole genome shotgun (WGS) entry which is preliminary data.</text>
</comment>
<reference evidence="1" key="2">
    <citation type="journal article" date="2022" name="New Phytol.">
        <title>Evolutionary transition to the ectomycorrhizal habit in the genomes of a hyperdiverse lineage of mushroom-forming fungi.</title>
        <authorList>
            <person name="Looney B."/>
            <person name="Miyauchi S."/>
            <person name="Morin E."/>
            <person name="Drula E."/>
            <person name="Courty P.E."/>
            <person name="Kohler A."/>
            <person name="Kuo A."/>
            <person name="LaButti K."/>
            <person name="Pangilinan J."/>
            <person name="Lipzen A."/>
            <person name="Riley R."/>
            <person name="Andreopoulos W."/>
            <person name="He G."/>
            <person name="Johnson J."/>
            <person name="Nolan M."/>
            <person name="Tritt A."/>
            <person name="Barry K.W."/>
            <person name="Grigoriev I.V."/>
            <person name="Nagy L.G."/>
            <person name="Hibbett D."/>
            <person name="Henrissat B."/>
            <person name="Matheny P.B."/>
            <person name="Labbe J."/>
            <person name="Martin F.M."/>
        </authorList>
    </citation>
    <scope>NUCLEOTIDE SEQUENCE</scope>
    <source>
        <strain evidence="1">FP105234-sp</strain>
    </source>
</reference>
<evidence type="ECO:0000313" key="2">
    <source>
        <dbReference type="Proteomes" id="UP000814033"/>
    </source>
</evidence>
<evidence type="ECO:0000313" key="1">
    <source>
        <dbReference type="EMBL" id="KAI0042923.1"/>
    </source>
</evidence>
<dbReference type="EMBL" id="MU276041">
    <property type="protein sequence ID" value="KAI0042923.1"/>
    <property type="molecule type" value="Genomic_DNA"/>
</dbReference>
<protein>
    <submittedName>
        <fullName evidence="1">P-loop containing nucleoside triphosphate hydrolase protein</fullName>
    </submittedName>
</protein>